<feature type="region of interest" description="Disordered" evidence="1">
    <location>
        <begin position="1"/>
        <end position="85"/>
    </location>
</feature>
<dbReference type="AlphaFoldDB" id="A0A9W8T9N4"/>
<feature type="compositionally biased region" description="Acidic residues" evidence="1">
    <location>
        <begin position="24"/>
        <end position="45"/>
    </location>
</feature>
<accession>A0A9W8T9N4</accession>
<name>A0A9W8T9N4_9HYPO</name>
<proteinExistence type="predicted"/>
<evidence type="ECO:0000313" key="2">
    <source>
        <dbReference type="EMBL" id="KAJ4308169.1"/>
    </source>
</evidence>
<keyword evidence="3" id="KW-1185">Reference proteome</keyword>
<gene>
    <name evidence="2" type="ORF">N0V84_012257</name>
</gene>
<sequence>MQRLLALRRGETPSLAPVARPVEDDFDDDDGSDDGILSFDDDGSDDGILLMAKAKKKPAPSTSRPPAFNPRRRDTNISIASTETAKKVPTLGRDTNISIASTETVEVPTLGRDTNISIASTETAKKVPTLVSG</sequence>
<dbReference type="Proteomes" id="UP001140502">
    <property type="component" value="Unassembled WGS sequence"/>
</dbReference>
<organism evidence="2 3">
    <name type="scientific">Fusarium piperis</name>
    <dbReference type="NCBI Taxonomy" id="1435070"/>
    <lineage>
        <taxon>Eukaryota</taxon>
        <taxon>Fungi</taxon>
        <taxon>Dikarya</taxon>
        <taxon>Ascomycota</taxon>
        <taxon>Pezizomycotina</taxon>
        <taxon>Sordariomycetes</taxon>
        <taxon>Hypocreomycetidae</taxon>
        <taxon>Hypocreales</taxon>
        <taxon>Nectriaceae</taxon>
        <taxon>Fusarium</taxon>
        <taxon>Fusarium solani species complex</taxon>
    </lineage>
</organism>
<evidence type="ECO:0000313" key="3">
    <source>
        <dbReference type="Proteomes" id="UP001140502"/>
    </source>
</evidence>
<evidence type="ECO:0000256" key="1">
    <source>
        <dbReference type="SAM" id="MobiDB-lite"/>
    </source>
</evidence>
<dbReference type="EMBL" id="JAPEUR010000565">
    <property type="protein sequence ID" value="KAJ4308169.1"/>
    <property type="molecule type" value="Genomic_DNA"/>
</dbReference>
<protein>
    <submittedName>
        <fullName evidence="2">Uncharacterized protein</fullName>
    </submittedName>
</protein>
<reference evidence="2" key="1">
    <citation type="submission" date="2022-10" db="EMBL/GenBank/DDBJ databases">
        <title>Tapping the CABI collections for fungal endophytes: first genome assemblies for Collariella, Neodidymelliopsis, Ascochyta clinopodiicola, Didymella pomorum, Didymosphaeria variabile, Neocosmospora piperis and Neocucurbitaria cava.</title>
        <authorList>
            <person name="Hill R."/>
        </authorList>
    </citation>
    <scope>NUCLEOTIDE SEQUENCE</scope>
    <source>
        <strain evidence="2">IMI 366586</strain>
    </source>
</reference>
<comment type="caution">
    <text evidence="2">The sequence shown here is derived from an EMBL/GenBank/DDBJ whole genome shotgun (WGS) entry which is preliminary data.</text>
</comment>